<organism evidence="7 8">
    <name type="scientific">Symmachiella dynata</name>
    <dbReference type="NCBI Taxonomy" id="2527995"/>
    <lineage>
        <taxon>Bacteria</taxon>
        <taxon>Pseudomonadati</taxon>
        <taxon>Planctomycetota</taxon>
        <taxon>Planctomycetia</taxon>
        <taxon>Planctomycetales</taxon>
        <taxon>Planctomycetaceae</taxon>
        <taxon>Symmachiella</taxon>
    </lineage>
</organism>
<evidence type="ECO:0000313" key="8">
    <source>
        <dbReference type="Proteomes" id="UP000319383"/>
    </source>
</evidence>
<dbReference type="EMBL" id="CP036276">
    <property type="protein sequence ID" value="QDU44123.1"/>
    <property type="molecule type" value="Genomic_DNA"/>
</dbReference>
<dbReference type="PANTHER" id="PTHR30332:SF24">
    <property type="entry name" value="SECRETIN GSPD-RELATED"/>
    <property type="match status" value="1"/>
</dbReference>
<feature type="domain" description="NolW-like" evidence="6">
    <location>
        <begin position="1436"/>
        <end position="1494"/>
    </location>
</feature>
<evidence type="ECO:0000259" key="6">
    <source>
        <dbReference type="Pfam" id="PF03958"/>
    </source>
</evidence>
<evidence type="ECO:0000256" key="4">
    <source>
        <dbReference type="SAM" id="MobiDB-lite"/>
    </source>
</evidence>
<evidence type="ECO:0000256" key="1">
    <source>
        <dbReference type="ARBA" id="ARBA00004370"/>
    </source>
</evidence>
<name>A0A517ZNR5_9PLAN</name>
<protein>
    <submittedName>
        <fullName evidence="7">Bacterial type II/III secretion system short domain protein</fullName>
    </submittedName>
</protein>
<keyword evidence="8" id="KW-1185">Reference proteome</keyword>
<evidence type="ECO:0000256" key="2">
    <source>
        <dbReference type="ARBA" id="ARBA00022729"/>
    </source>
</evidence>
<dbReference type="RefSeq" id="WP_197534858.1">
    <property type="nucleotide sequence ID" value="NZ_CP036276.1"/>
</dbReference>
<dbReference type="KEGG" id="sdyn:Mal52_26010"/>
<comment type="subcellular location">
    <subcellularLocation>
        <location evidence="1">Membrane</location>
    </subcellularLocation>
</comment>
<keyword evidence="2 5" id="KW-0732">Signal</keyword>
<feature type="compositionally biased region" description="Low complexity" evidence="4">
    <location>
        <begin position="2280"/>
        <end position="2305"/>
    </location>
</feature>
<dbReference type="Gene3D" id="3.30.1370.120">
    <property type="match status" value="7"/>
</dbReference>
<feature type="chain" id="PRO_5021949448" evidence="5">
    <location>
        <begin position="34"/>
        <end position="2628"/>
    </location>
</feature>
<sequence precursor="true">MTLHQNFSPCRRHLFRASLLAALCGICPSLAIAQDAPPASETPAAKTPPAAAKPAAAKLDYAQLADPEVAAQLNLTVEQQTKLQELLKKRSDALSQAEAADKAKIAAEQDGTIAALLTEEQRAKLAQIRPVPKLRFNFRFQRWAEVLQWFANEADLSLVMDAPPPATFNYTDTKEYTPTEAIDLLNGVLLTKDFTLIRRGRMLIVIDMKEGIPQDLIPRIDLKDLEDRGKHEFVSVMFPLGKKNAEEVNAEITPLLGNQGKSVPLPKTQQILVTATAGNMRAIGAVIGSIPEPAPPKKAPKPAPPEKPELRTYATKSADAGAAVELINQLITGIKVVADAKAGQINVFATPTQQTAVKALLDKIQTDNPPESMPRLEVYSLTRGDHTQLLESLKLVLPEMQMRIDPVDNRLIAWGTPEEQAKIKSSLDQLGGDGPNGKTTQLATYLLLKADPTSTQTLLSTLVPNARISYDPQSRNLIVVAVPDDQRVVKAMLDQLQPTQPGANTPELQFYPFKVNIPTGLMEVLQALVPNAKIRADGKKLIVTAIPADHALIADTIKKFPMPIEGEKPRLEIYPVTPAQRKRFDAVVGTITGDLPGIRIITDAEPGELAVWAKSKEHEALRTILEKLKRDVPDEEKFTLTSYPVKAAQQPQTTSVLQTLYPELRVIPDAEGNRLLVWAGPQRHADLKATLDKVLAEVPEADQPRFEAYAIQGADATSLMPTLQTLLPAMRLSVDPKTTRLIAWGTPKEHQMLKSALTKVGGGTAEMSPQIEVYRLTKADPSATQTLLQGLFPAARLTVDPQTRSLIAVAIPEDQQGIRATLEQLQPETPGPNERTLRFIPLEQAPPASLLAVLQQLAPQSQVSYDLEGKRLMVVATAADHDVINESVKRVIDSAAPAEKFSLEIYPVTAAQRTRFQSILDTVQSEMPGMRIITDAEPGELAVWAKKSQHEKLADIISKLRRETPAGDKFVLVPYQIKNADAPNTLTVMQSIFPNIKIVLDAKTKKLLIWAPPSEHEKIQDVVDKIDSGAAADVQESYKVYPVPDSDAAAVINLLQQQLPDVTFTNDTTSKAIIAWGRKADHQKVDAILKQVLAGLDPKRKPKLVVYPAGESDSANLMRGLRQLFPDARIDDDSASNSILVWTTPDRHQEIQSAMDEIAANMKQRNGGKMVIYPVESAIATSARQVLRMAVPQARVMIGGNPPRVVVWAKPEEHTEVAEIIKQIEKDADSNDARELAVFELQGTDSAAIIQLINPVLRSETQFITSNDGQRLIVRAKPKHLEELKSTIEEAKEKLPKMGKPTAHVYQLKHVDPNILMAIVRPISPSSPMVPNVRDRSLVITASPEDHEKFKAEIAKIDVARAGEDSAYLKSYPLERSDAGTVYGIVANLMSGQADMQLYYDGRNNAVIAIAHPDQHKTIAETIADVEKNFVAATPEMYRLHTADPNVVAAFLRTLVPRASITVDNPQRSLVIVATAADHQKMKEAIAKFDVEPDAENAAFLKSHQVKKADPGTTFGVVGQLLASHPEVRLSYDSRNGAIIAFADAAQQKKIEEVIADIEKDIEGATSEVYRFRTADPNAAIAILRMVAPRAQMTVDNRNRSIVINAIEADHAAIAETIAKIDADGNDENGAVLKAYTIKSAEPGNLLNMLQTNFALQPDIRLSADYKNETIVALATEAQHKKIAAFIAEVDDKGKVRTAEVYRFRSADPTAASGILRTLIPKVQMAVDNASRSLVVTGTPEEHALIKSTIAKMEEEPAGGRGSVLRSYPVKAAEPNNLLNMLQTNFALQPDIRLSLDSLNDTILAFARPEQHEKIQHFIEEVEKGGQSRRAQVYRFSIADPNTALSVLRVLTPKAQMAVDQGSHSLVVTATEGDHEKIAATIQEMDREDAEGSGQQLQSYAVQNAQVNTLAQAIQLMYRLRPDVQVTFDRQNGTVVAVAPAAEQAKIKEFIENAEKQSVPMVPKVYRFENADAQAALRVLRSLAPNADAAVDTENNSLVVSASEADHAKIKATVDAMDGDGAALGVPGLKVYPLNAADGRSLQTTLRTLFRRDRDVDVSYDRENNSILALAPEKTQQRIADMVQEVERAASADPLATLQLYRLENVDSRTAMEILENAFSQQIPKIKLSLDRRGRQIAAIARPEQHKMIQQTLEQMDTDERVLEVYQLDVIEPFTAELSIDRLFGGFDFDDPNAPVVDSDNATQQLFVRAKKEQQAEIRELLSKMGETGLAVQAESGKGGRMRVIPFQGDTAAAIREIERVWPQLRKNSIRVVTPSAVMPSLRRSSPKSLRNGGAKPKPAKKNGAQFAVPAEEVPAQRPAQNKSAKPTVNNKRPMLRQQTAESATPQKSTTKPEAESDEDPAVLPVIVAPGDGRITIASDDPEALDQFEALLRAMSPKRTGGRGNNFVVFSLRYTSAVQTATTLQQFFETGGRRGGSSRSRFSSNVTIVPDQRLNAIIVHGNRHDRDTIEELLQVLDAEDSPEMLSANRPRLILVKNTEASRIEDVIRSIYQSALKNGGGAPPIPVPAGVSQDVAVAIQRVNAASNAPLLTVEVDERTNSLVVMAPTSLFEEIKELVQQMDTAANDDSTRRLKVIKLKSLNIRSLENSLDMLTGEGSRSRSRRRRRGR</sequence>
<feature type="region of interest" description="Disordered" evidence="4">
    <location>
        <begin position="289"/>
        <end position="312"/>
    </location>
</feature>
<gene>
    <name evidence="7" type="ORF">Mal52_26010</name>
</gene>
<dbReference type="InterPro" id="IPR050810">
    <property type="entry name" value="Bact_Secretion_Sys_Channel"/>
</dbReference>
<feature type="compositionally biased region" description="Pro residues" evidence="4">
    <location>
        <begin position="292"/>
        <end position="303"/>
    </location>
</feature>
<keyword evidence="3" id="KW-0472">Membrane</keyword>
<feature type="domain" description="NolW-like" evidence="6">
    <location>
        <begin position="2408"/>
        <end position="2478"/>
    </location>
</feature>
<reference evidence="7 8" key="1">
    <citation type="submission" date="2019-02" db="EMBL/GenBank/DDBJ databases">
        <title>Deep-cultivation of Planctomycetes and their phenomic and genomic characterization uncovers novel biology.</title>
        <authorList>
            <person name="Wiegand S."/>
            <person name="Jogler M."/>
            <person name="Boedeker C."/>
            <person name="Pinto D."/>
            <person name="Vollmers J."/>
            <person name="Rivas-Marin E."/>
            <person name="Kohn T."/>
            <person name="Peeters S.H."/>
            <person name="Heuer A."/>
            <person name="Rast P."/>
            <person name="Oberbeckmann S."/>
            <person name="Bunk B."/>
            <person name="Jeske O."/>
            <person name="Meyerdierks A."/>
            <person name="Storesund J.E."/>
            <person name="Kallscheuer N."/>
            <person name="Luecker S."/>
            <person name="Lage O.M."/>
            <person name="Pohl T."/>
            <person name="Merkel B.J."/>
            <person name="Hornburger P."/>
            <person name="Mueller R.-W."/>
            <person name="Bruemmer F."/>
            <person name="Labrenz M."/>
            <person name="Spormann A.M."/>
            <person name="Op den Camp H."/>
            <person name="Overmann J."/>
            <person name="Amann R."/>
            <person name="Jetten M.S.M."/>
            <person name="Mascher T."/>
            <person name="Medema M.H."/>
            <person name="Devos D.P."/>
            <person name="Kaster A.-K."/>
            <person name="Ovreas L."/>
            <person name="Rohde M."/>
            <person name="Galperin M.Y."/>
            <person name="Jogler C."/>
        </authorList>
    </citation>
    <scope>NUCLEOTIDE SEQUENCE [LARGE SCALE GENOMIC DNA]</scope>
    <source>
        <strain evidence="7 8">Mal52</strain>
    </source>
</reference>
<dbReference type="GO" id="GO:0016020">
    <property type="term" value="C:membrane"/>
    <property type="evidence" value="ECO:0007669"/>
    <property type="project" value="UniProtKB-SubCell"/>
</dbReference>
<dbReference type="GO" id="GO:0015627">
    <property type="term" value="C:type II protein secretion system complex"/>
    <property type="evidence" value="ECO:0007669"/>
    <property type="project" value="TreeGrafter"/>
</dbReference>
<feature type="domain" description="NolW-like" evidence="6">
    <location>
        <begin position="1700"/>
        <end position="1757"/>
    </location>
</feature>
<accession>A0A517ZNR5</accession>
<feature type="signal peptide" evidence="5">
    <location>
        <begin position="1"/>
        <end position="33"/>
    </location>
</feature>
<proteinExistence type="predicted"/>
<feature type="compositionally biased region" description="Polar residues" evidence="4">
    <location>
        <begin position="2319"/>
        <end position="2352"/>
    </location>
</feature>
<dbReference type="Pfam" id="PF03958">
    <property type="entry name" value="Secretin_N"/>
    <property type="match status" value="5"/>
</dbReference>
<dbReference type="PANTHER" id="PTHR30332">
    <property type="entry name" value="PROBABLE GENERAL SECRETION PATHWAY PROTEIN D"/>
    <property type="match status" value="1"/>
</dbReference>
<dbReference type="GO" id="GO:0009306">
    <property type="term" value="P:protein secretion"/>
    <property type="evidence" value="ECO:0007669"/>
    <property type="project" value="TreeGrafter"/>
</dbReference>
<dbReference type="Proteomes" id="UP000319383">
    <property type="component" value="Chromosome"/>
</dbReference>
<feature type="domain" description="NolW-like" evidence="6">
    <location>
        <begin position="2491"/>
        <end position="2583"/>
    </location>
</feature>
<evidence type="ECO:0000313" key="7">
    <source>
        <dbReference type="EMBL" id="QDU44123.1"/>
    </source>
</evidence>
<evidence type="ECO:0000256" key="5">
    <source>
        <dbReference type="SAM" id="SignalP"/>
    </source>
</evidence>
<feature type="region of interest" description="Disordered" evidence="4">
    <location>
        <begin position="2277"/>
        <end position="2362"/>
    </location>
</feature>
<feature type="domain" description="NolW-like" evidence="6">
    <location>
        <begin position="1964"/>
        <end position="2019"/>
    </location>
</feature>
<dbReference type="InterPro" id="IPR005644">
    <property type="entry name" value="NolW-like"/>
</dbReference>
<dbReference type="InterPro" id="IPR038591">
    <property type="entry name" value="NolW-like_sf"/>
</dbReference>
<evidence type="ECO:0000256" key="3">
    <source>
        <dbReference type="ARBA" id="ARBA00023136"/>
    </source>
</evidence>